<dbReference type="SUPFAM" id="SSF53474">
    <property type="entry name" value="alpha/beta-Hydrolases"/>
    <property type="match status" value="1"/>
</dbReference>
<proteinExistence type="predicted"/>
<keyword evidence="3" id="KW-1185">Reference proteome</keyword>
<dbReference type="InterPro" id="IPR051044">
    <property type="entry name" value="MAG_DAG_Lipase"/>
</dbReference>
<sequence>MWKWETEGKPKAVIVIVHSAYEHHRRYAWLIEKLRSSNYHIVMGDLPGHGELKKSKNIHDESFELYKNYIKQAMQVAVTYDLPIFLMGHGLGATLLIKVLRKLDIEYAGVILTSPWLQLQKLPSKWTNTLAKLSIPQKINHDIQLNELTRNYEVIQQFVSDPTYSTFISTEWYKELQTLLKTVNQSEISIPNKPILVMTGERDKITETNAVARWLKRQELSEYQYKEWKNCFHDLYHEPEREEIFTYSQSFINNVLTDIGYIV</sequence>
<evidence type="ECO:0000313" key="2">
    <source>
        <dbReference type="EMBL" id="SFQ44464.1"/>
    </source>
</evidence>
<dbReference type="STRING" id="126156.SAMN05421670_2048"/>
<protein>
    <submittedName>
        <fullName evidence="2">Lysophospholipase</fullName>
    </submittedName>
</protein>
<gene>
    <name evidence="2" type="ORF">SAMN05421670_2048</name>
</gene>
<organism evidence="2 3">
    <name type="scientific">Psychrobacillus psychrotolerans</name>
    <dbReference type="NCBI Taxonomy" id="126156"/>
    <lineage>
        <taxon>Bacteria</taxon>
        <taxon>Bacillati</taxon>
        <taxon>Bacillota</taxon>
        <taxon>Bacilli</taxon>
        <taxon>Bacillales</taxon>
        <taxon>Bacillaceae</taxon>
        <taxon>Psychrobacillus</taxon>
    </lineage>
</organism>
<name>A0A1I5YJR8_9BACI</name>
<evidence type="ECO:0000313" key="3">
    <source>
        <dbReference type="Proteomes" id="UP000198734"/>
    </source>
</evidence>
<accession>A0A1I5YJR8</accession>
<dbReference type="InterPro" id="IPR022742">
    <property type="entry name" value="Hydrolase_4"/>
</dbReference>
<reference evidence="3" key="1">
    <citation type="submission" date="2016-10" db="EMBL/GenBank/DDBJ databases">
        <authorList>
            <person name="Varghese N."/>
            <person name="Submissions S."/>
        </authorList>
    </citation>
    <scope>NUCLEOTIDE SEQUENCE [LARGE SCALE GENOMIC DNA]</scope>
    <source>
        <strain evidence="3">DSM 11706</strain>
    </source>
</reference>
<evidence type="ECO:0000259" key="1">
    <source>
        <dbReference type="Pfam" id="PF12146"/>
    </source>
</evidence>
<dbReference type="OrthoDB" id="9806902at2"/>
<dbReference type="PANTHER" id="PTHR11614">
    <property type="entry name" value="PHOSPHOLIPASE-RELATED"/>
    <property type="match status" value="1"/>
</dbReference>
<feature type="domain" description="Serine aminopeptidase S33" evidence="1">
    <location>
        <begin position="9"/>
        <end position="240"/>
    </location>
</feature>
<dbReference type="EMBL" id="FOXU01000003">
    <property type="protein sequence ID" value="SFQ44464.1"/>
    <property type="molecule type" value="Genomic_DNA"/>
</dbReference>
<dbReference type="InterPro" id="IPR029058">
    <property type="entry name" value="AB_hydrolase_fold"/>
</dbReference>
<dbReference type="AlphaFoldDB" id="A0A1I5YJR8"/>
<dbReference type="Proteomes" id="UP000198734">
    <property type="component" value="Unassembled WGS sequence"/>
</dbReference>
<dbReference type="RefSeq" id="WP_093536792.1">
    <property type="nucleotide sequence ID" value="NZ_CP183885.1"/>
</dbReference>
<dbReference type="Gene3D" id="3.40.50.1820">
    <property type="entry name" value="alpha/beta hydrolase"/>
    <property type="match status" value="1"/>
</dbReference>
<dbReference type="Pfam" id="PF12146">
    <property type="entry name" value="Hydrolase_4"/>
    <property type="match status" value="1"/>
</dbReference>